<dbReference type="SUPFAM" id="SSF52540">
    <property type="entry name" value="P-loop containing nucleoside triphosphate hydrolases"/>
    <property type="match status" value="1"/>
</dbReference>
<keyword evidence="1" id="KW-0812">Transmembrane</keyword>
<keyword evidence="1" id="KW-1133">Transmembrane helix</keyword>
<proteinExistence type="predicted"/>
<gene>
    <name evidence="2" type="ORF">EGYM00163_LOCUS14135</name>
</gene>
<dbReference type="InterPro" id="IPR027417">
    <property type="entry name" value="P-loop_NTPase"/>
</dbReference>
<protein>
    <recommendedName>
        <fullName evidence="3">Dephospho-CoA kinase</fullName>
    </recommendedName>
</protein>
<dbReference type="PANTHER" id="PTHR41930">
    <property type="entry name" value="UPF0200 PROTEIN MJ1399"/>
    <property type="match status" value="1"/>
</dbReference>
<keyword evidence="1" id="KW-0472">Membrane</keyword>
<evidence type="ECO:0008006" key="3">
    <source>
        <dbReference type="Google" id="ProtNLM"/>
    </source>
</evidence>
<dbReference type="PANTHER" id="PTHR41930:SF1">
    <property type="entry name" value="DEPHOSPHO-COA KINASE"/>
    <property type="match status" value="1"/>
</dbReference>
<accession>A0A7S4CPU8</accession>
<dbReference type="AlphaFoldDB" id="A0A7S4CPU8"/>
<dbReference type="Pfam" id="PF13238">
    <property type="entry name" value="AAA_18"/>
    <property type="match status" value="1"/>
</dbReference>
<reference evidence="2" key="1">
    <citation type="submission" date="2021-01" db="EMBL/GenBank/DDBJ databases">
        <authorList>
            <person name="Corre E."/>
            <person name="Pelletier E."/>
            <person name="Niang G."/>
            <person name="Scheremetjew M."/>
            <person name="Finn R."/>
            <person name="Kale V."/>
            <person name="Holt S."/>
            <person name="Cochrane G."/>
            <person name="Meng A."/>
            <person name="Brown T."/>
            <person name="Cohen L."/>
        </authorList>
    </citation>
    <scope>NUCLEOTIDE SEQUENCE</scope>
    <source>
        <strain evidence="2">CCMP1594</strain>
    </source>
</reference>
<feature type="transmembrane region" description="Helical" evidence="1">
    <location>
        <begin position="34"/>
        <end position="53"/>
    </location>
</feature>
<sequence>MSAASTCEVLKTCNVTYYTAEDDPPSGNVSRKRAWRLSLALVAFAICIFLQWFSAKPSSQNLLVPTYVPKRVLGNLLNPVMPLAVASRSRMVPQGAPRPGVSLMSEASDSVDQPRACAPKVCQRVVGITGTLGAGKGTIVDLLTKEEGFVHYSVRSYLIECIEQRGMPVNRDSMTQVANELRAANSPSYIVEQLHNKAVVEGKDCIIESIRTVGEVNALRALGNFYLLAVDADPATRYDRAFARGSETDSVSFETFISNEQREMGSDDPNKQNLGACMKLADFKFNNDGTEEELYQQVRKALKEMK</sequence>
<dbReference type="EMBL" id="HBJA01041276">
    <property type="protein sequence ID" value="CAE0803013.1"/>
    <property type="molecule type" value="Transcribed_RNA"/>
</dbReference>
<evidence type="ECO:0000313" key="2">
    <source>
        <dbReference type="EMBL" id="CAE0803013.1"/>
    </source>
</evidence>
<organism evidence="2">
    <name type="scientific">Eutreptiella gymnastica</name>
    <dbReference type="NCBI Taxonomy" id="73025"/>
    <lineage>
        <taxon>Eukaryota</taxon>
        <taxon>Discoba</taxon>
        <taxon>Euglenozoa</taxon>
        <taxon>Euglenida</taxon>
        <taxon>Spirocuta</taxon>
        <taxon>Euglenophyceae</taxon>
        <taxon>Eutreptiales</taxon>
        <taxon>Eutreptiaceae</taxon>
        <taxon>Eutreptiella</taxon>
    </lineage>
</organism>
<evidence type="ECO:0000256" key="1">
    <source>
        <dbReference type="SAM" id="Phobius"/>
    </source>
</evidence>
<dbReference type="Gene3D" id="3.40.50.300">
    <property type="entry name" value="P-loop containing nucleotide triphosphate hydrolases"/>
    <property type="match status" value="1"/>
</dbReference>
<name>A0A7S4CPU8_9EUGL</name>